<dbReference type="EMBL" id="BAABGF010000022">
    <property type="protein sequence ID" value="GAA4538610.1"/>
    <property type="molecule type" value="Genomic_DNA"/>
</dbReference>
<dbReference type="InterPro" id="IPR012349">
    <property type="entry name" value="Split_barrel_FMN-bd"/>
</dbReference>
<gene>
    <name evidence="4" type="ORF">GCM10023161_16930</name>
</gene>
<dbReference type="Pfam" id="PF04075">
    <property type="entry name" value="F420H2_quin_red"/>
    <property type="match status" value="1"/>
</dbReference>
<proteinExistence type="inferred from homology"/>
<evidence type="ECO:0000256" key="1">
    <source>
        <dbReference type="ARBA" id="ARBA00008710"/>
    </source>
</evidence>
<sequence>MADLLNGIRRVDPNNGPTGLRRLIARIPTTWLGGGIHRVLFAPIDATLMRLTGGRCSSVFGIVPLVVLRTTGARSGATRAAPVGYFTDGDDVILIATNYGRADQPGWYYNLVTDPECELLADGVEGRGGRFIAHLTLIFQPGL</sequence>
<dbReference type="Proteomes" id="UP001501417">
    <property type="component" value="Unassembled WGS sequence"/>
</dbReference>
<comment type="catalytic activity">
    <reaction evidence="3">
        <text>oxidized coenzyme F420-(gamma-L-Glu)(n) + a quinol + H(+) = reduced coenzyme F420-(gamma-L-Glu)(n) + a quinone</text>
        <dbReference type="Rhea" id="RHEA:39663"/>
        <dbReference type="Rhea" id="RHEA-COMP:12939"/>
        <dbReference type="Rhea" id="RHEA-COMP:14378"/>
        <dbReference type="ChEBI" id="CHEBI:15378"/>
        <dbReference type="ChEBI" id="CHEBI:24646"/>
        <dbReference type="ChEBI" id="CHEBI:132124"/>
        <dbReference type="ChEBI" id="CHEBI:133980"/>
        <dbReference type="ChEBI" id="CHEBI:139511"/>
    </reaction>
</comment>
<evidence type="ECO:0000256" key="3">
    <source>
        <dbReference type="ARBA" id="ARBA00049106"/>
    </source>
</evidence>
<dbReference type="RefSeq" id="WP_264044250.1">
    <property type="nucleotide sequence ID" value="NZ_BAABGF010000022.1"/>
</dbReference>
<organism evidence="4 5">
    <name type="scientific">Mycobacterium paraffinicum</name>
    <dbReference type="NCBI Taxonomy" id="53378"/>
    <lineage>
        <taxon>Bacteria</taxon>
        <taxon>Bacillati</taxon>
        <taxon>Actinomycetota</taxon>
        <taxon>Actinomycetes</taxon>
        <taxon>Mycobacteriales</taxon>
        <taxon>Mycobacteriaceae</taxon>
        <taxon>Mycobacterium</taxon>
    </lineage>
</organism>
<reference evidence="5" key="1">
    <citation type="journal article" date="2019" name="Int. J. Syst. Evol. Microbiol.">
        <title>The Global Catalogue of Microorganisms (GCM) 10K type strain sequencing project: providing services to taxonomists for standard genome sequencing and annotation.</title>
        <authorList>
            <consortium name="The Broad Institute Genomics Platform"/>
            <consortium name="The Broad Institute Genome Sequencing Center for Infectious Disease"/>
            <person name="Wu L."/>
            <person name="Ma J."/>
        </authorList>
    </citation>
    <scope>NUCLEOTIDE SEQUENCE [LARGE SCALE GENOMIC DNA]</scope>
    <source>
        <strain evidence="5">JCM 17782</strain>
    </source>
</reference>
<dbReference type="PANTHER" id="PTHR39428:SF1">
    <property type="entry name" value="F420H(2)-DEPENDENT QUINONE REDUCTASE RV1261C"/>
    <property type="match status" value="1"/>
</dbReference>
<evidence type="ECO:0000313" key="5">
    <source>
        <dbReference type="Proteomes" id="UP001501417"/>
    </source>
</evidence>
<accession>A0ABP8RI18</accession>
<dbReference type="NCBIfam" id="TIGR00026">
    <property type="entry name" value="hi_GC_TIGR00026"/>
    <property type="match status" value="1"/>
</dbReference>
<comment type="caution">
    <text evidence="4">The sequence shown here is derived from an EMBL/GenBank/DDBJ whole genome shotgun (WGS) entry which is preliminary data.</text>
</comment>
<dbReference type="Gene3D" id="2.30.110.10">
    <property type="entry name" value="Electron Transport, Fmn-binding Protein, Chain A"/>
    <property type="match status" value="1"/>
</dbReference>
<evidence type="ECO:0000256" key="2">
    <source>
        <dbReference type="ARBA" id="ARBA00023002"/>
    </source>
</evidence>
<keyword evidence="5" id="KW-1185">Reference proteome</keyword>
<dbReference type="PANTHER" id="PTHR39428">
    <property type="entry name" value="F420H(2)-DEPENDENT QUINONE REDUCTASE RV1261C"/>
    <property type="match status" value="1"/>
</dbReference>
<keyword evidence="2" id="KW-0560">Oxidoreductase</keyword>
<comment type="similarity">
    <text evidence="1">Belongs to the F420H(2)-dependent quinone reductase family.</text>
</comment>
<evidence type="ECO:0000313" key="4">
    <source>
        <dbReference type="EMBL" id="GAA4538610.1"/>
    </source>
</evidence>
<protein>
    <submittedName>
        <fullName evidence="4">Nitroreductase/quinone reductase family protein</fullName>
    </submittedName>
</protein>
<dbReference type="InterPro" id="IPR004378">
    <property type="entry name" value="F420H2_quin_Rdtase"/>
</dbReference>
<name>A0ABP8RI18_9MYCO</name>